<dbReference type="Proteomes" id="UP001153269">
    <property type="component" value="Unassembled WGS sequence"/>
</dbReference>
<proteinExistence type="predicted"/>
<keyword evidence="1" id="KW-1133">Transmembrane helix</keyword>
<comment type="caution">
    <text evidence="2">The sequence shown here is derived from an EMBL/GenBank/DDBJ whole genome shotgun (WGS) entry which is preliminary data.</text>
</comment>
<dbReference type="AlphaFoldDB" id="A0A9N7VIP5"/>
<evidence type="ECO:0000256" key="1">
    <source>
        <dbReference type="SAM" id="Phobius"/>
    </source>
</evidence>
<dbReference type="EMBL" id="CADEAL010003996">
    <property type="protein sequence ID" value="CAB1449005.1"/>
    <property type="molecule type" value="Genomic_DNA"/>
</dbReference>
<keyword evidence="1" id="KW-0812">Transmembrane</keyword>
<keyword evidence="3" id="KW-1185">Reference proteome</keyword>
<feature type="transmembrane region" description="Helical" evidence="1">
    <location>
        <begin position="52"/>
        <end position="76"/>
    </location>
</feature>
<name>A0A9N7VIP5_PLEPL</name>
<protein>
    <submittedName>
        <fullName evidence="2">Uncharacterized protein</fullName>
    </submittedName>
</protein>
<gene>
    <name evidence="2" type="ORF">PLEPLA_LOCUS36655</name>
</gene>
<evidence type="ECO:0000313" key="2">
    <source>
        <dbReference type="EMBL" id="CAB1449005.1"/>
    </source>
</evidence>
<sequence>MSMQTSSLPASHLPPLRQPGIPILGLVWLFEDPAASVKVPALVSDDSRSPAFIPWAIRLSPCALSLCIYTTVLLFFKSGTIFAKTKKPDKMEHSWKFQAPARPGSLLIPGTDQLFQKSSTEETLPVSLSIPFASQGQNREE</sequence>
<keyword evidence="1" id="KW-0472">Membrane</keyword>
<organism evidence="2 3">
    <name type="scientific">Pleuronectes platessa</name>
    <name type="common">European plaice</name>
    <dbReference type="NCBI Taxonomy" id="8262"/>
    <lineage>
        <taxon>Eukaryota</taxon>
        <taxon>Metazoa</taxon>
        <taxon>Chordata</taxon>
        <taxon>Craniata</taxon>
        <taxon>Vertebrata</taxon>
        <taxon>Euteleostomi</taxon>
        <taxon>Actinopterygii</taxon>
        <taxon>Neopterygii</taxon>
        <taxon>Teleostei</taxon>
        <taxon>Neoteleostei</taxon>
        <taxon>Acanthomorphata</taxon>
        <taxon>Carangaria</taxon>
        <taxon>Pleuronectiformes</taxon>
        <taxon>Pleuronectoidei</taxon>
        <taxon>Pleuronectidae</taxon>
        <taxon>Pleuronectes</taxon>
    </lineage>
</organism>
<accession>A0A9N7VIP5</accession>
<evidence type="ECO:0000313" key="3">
    <source>
        <dbReference type="Proteomes" id="UP001153269"/>
    </source>
</evidence>
<reference evidence="2" key="1">
    <citation type="submission" date="2020-03" db="EMBL/GenBank/DDBJ databases">
        <authorList>
            <person name="Weist P."/>
        </authorList>
    </citation>
    <scope>NUCLEOTIDE SEQUENCE</scope>
</reference>